<evidence type="ECO:0000313" key="10">
    <source>
        <dbReference type="EMBL" id="GAB06052.1"/>
    </source>
</evidence>
<dbReference type="PROSITE" id="PS00108">
    <property type="entry name" value="PROTEIN_KINASE_ST"/>
    <property type="match status" value="1"/>
</dbReference>
<dbReference type="Proteomes" id="UP000006023">
    <property type="component" value="Unassembled WGS sequence"/>
</dbReference>
<dbReference type="AlphaFoldDB" id="G7GR27"/>
<feature type="domain" description="Protein kinase" evidence="9">
    <location>
        <begin position="12"/>
        <end position="271"/>
    </location>
</feature>
<dbReference type="Gene3D" id="1.10.510.10">
    <property type="entry name" value="Transferase(Phosphotransferase) domain 1"/>
    <property type="match status" value="1"/>
</dbReference>
<dbReference type="GO" id="GO:0005524">
    <property type="term" value="F:ATP binding"/>
    <property type="evidence" value="ECO:0007669"/>
    <property type="project" value="UniProtKB-KW"/>
</dbReference>
<dbReference type="Pfam" id="PF05305">
    <property type="entry name" value="DUF732"/>
    <property type="match status" value="1"/>
</dbReference>
<feature type="compositionally biased region" description="Low complexity" evidence="7">
    <location>
        <begin position="362"/>
        <end position="372"/>
    </location>
</feature>
<dbReference type="InterPro" id="IPR008271">
    <property type="entry name" value="Ser/Thr_kinase_AS"/>
</dbReference>
<comment type="caution">
    <text evidence="10">The sequence shown here is derived from an EMBL/GenBank/DDBJ whole genome shotgun (WGS) entry which is preliminary data.</text>
</comment>
<dbReference type="PANTHER" id="PTHR43289:SF6">
    <property type="entry name" value="SERINE_THREONINE-PROTEIN KINASE NEKL-3"/>
    <property type="match status" value="1"/>
</dbReference>
<evidence type="ECO:0000256" key="3">
    <source>
        <dbReference type="ARBA" id="ARBA00022679"/>
    </source>
</evidence>
<keyword evidence="3" id="KW-0808">Transferase</keyword>
<evidence type="ECO:0000259" key="9">
    <source>
        <dbReference type="PROSITE" id="PS50011"/>
    </source>
</evidence>
<feature type="compositionally biased region" description="Polar residues" evidence="7">
    <location>
        <begin position="317"/>
        <end position="338"/>
    </location>
</feature>
<evidence type="ECO:0000256" key="5">
    <source>
        <dbReference type="ARBA" id="ARBA00022777"/>
    </source>
</evidence>
<dbReference type="Pfam" id="PF00069">
    <property type="entry name" value="Pkinase"/>
    <property type="match status" value="1"/>
</dbReference>
<feature type="compositionally biased region" description="Low complexity" evidence="7">
    <location>
        <begin position="435"/>
        <end position="475"/>
    </location>
</feature>
<keyword evidence="8" id="KW-0812">Transmembrane</keyword>
<evidence type="ECO:0000256" key="4">
    <source>
        <dbReference type="ARBA" id="ARBA00022741"/>
    </source>
</evidence>
<feature type="region of interest" description="Disordered" evidence="7">
    <location>
        <begin position="276"/>
        <end position="399"/>
    </location>
</feature>
<dbReference type="OrthoDB" id="9796385at2"/>
<dbReference type="InterPro" id="IPR007969">
    <property type="entry name" value="DUF732"/>
</dbReference>
<evidence type="ECO:0000256" key="8">
    <source>
        <dbReference type="SAM" id="Phobius"/>
    </source>
</evidence>
<dbReference type="EC" id="2.7.11.1" evidence="1"/>
<dbReference type="InterPro" id="IPR000719">
    <property type="entry name" value="Prot_kinase_dom"/>
</dbReference>
<evidence type="ECO:0000256" key="2">
    <source>
        <dbReference type="ARBA" id="ARBA00022527"/>
    </source>
</evidence>
<dbReference type="InterPro" id="IPR011009">
    <property type="entry name" value="Kinase-like_dom_sf"/>
</dbReference>
<dbReference type="GO" id="GO:0004674">
    <property type="term" value="F:protein serine/threonine kinase activity"/>
    <property type="evidence" value="ECO:0007669"/>
    <property type="project" value="UniProtKB-KW"/>
</dbReference>
<keyword evidence="8" id="KW-0472">Membrane</keyword>
<keyword evidence="8" id="KW-1133">Transmembrane helix</keyword>
<evidence type="ECO:0000256" key="7">
    <source>
        <dbReference type="SAM" id="MobiDB-lite"/>
    </source>
</evidence>
<organism evidence="10 11">
    <name type="scientific">Gordonia amarae NBRC 15530</name>
    <dbReference type="NCBI Taxonomy" id="1075090"/>
    <lineage>
        <taxon>Bacteria</taxon>
        <taxon>Bacillati</taxon>
        <taxon>Actinomycetota</taxon>
        <taxon>Actinomycetes</taxon>
        <taxon>Mycobacteriales</taxon>
        <taxon>Gordoniaceae</taxon>
        <taxon>Gordonia</taxon>
    </lineage>
</organism>
<proteinExistence type="predicted"/>
<keyword evidence="11" id="KW-1185">Reference proteome</keyword>
<evidence type="ECO:0000313" key="11">
    <source>
        <dbReference type="Proteomes" id="UP000006023"/>
    </source>
</evidence>
<keyword evidence="4" id="KW-0547">Nucleotide-binding</keyword>
<reference evidence="10 11" key="1">
    <citation type="submission" date="2011-11" db="EMBL/GenBank/DDBJ databases">
        <title>Whole genome shotgun sequence of Gordonia amarae NBRC 15530.</title>
        <authorList>
            <person name="Takarada H."/>
            <person name="Hosoyama A."/>
            <person name="Tsuchikane K."/>
            <person name="Katsumata H."/>
            <person name="Yamazaki S."/>
            <person name="Fujita N."/>
        </authorList>
    </citation>
    <scope>NUCLEOTIDE SEQUENCE [LARGE SCALE GENOMIC DNA]</scope>
    <source>
        <strain evidence="10 11">NBRC 15530</strain>
    </source>
</reference>
<name>G7GR27_9ACTN</name>
<dbReference type="PROSITE" id="PS50011">
    <property type="entry name" value="PROTEIN_KINASE_DOM"/>
    <property type="match status" value="1"/>
</dbReference>
<keyword evidence="2 10" id="KW-0723">Serine/threonine-protein kinase</keyword>
<dbReference type="STRING" id="1075090.GOAMR_46_01500"/>
<gene>
    <name evidence="10" type="ORF">GOAMR_46_01500</name>
</gene>
<dbReference type="RefSeq" id="WP_005188317.1">
    <property type="nucleotide sequence ID" value="NZ_BAED01000046.1"/>
</dbReference>
<dbReference type="eggNOG" id="COG0515">
    <property type="taxonomic scope" value="Bacteria"/>
</dbReference>
<feature type="transmembrane region" description="Helical" evidence="8">
    <location>
        <begin position="404"/>
        <end position="425"/>
    </location>
</feature>
<dbReference type="EMBL" id="BAED01000046">
    <property type="protein sequence ID" value="GAB06052.1"/>
    <property type="molecule type" value="Genomic_DNA"/>
</dbReference>
<evidence type="ECO:0000256" key="6">
    <source>
        <dbReference type="ARBA" id="ARBA00022840"/>
    </source>
</evidence>
<protein>
    <recommendedName>
        <fullName evidence="1">non-specific serine/threonine protein kinase</fullName>
        <ecNumber evidence="1">2.7.11.1</ecNumber>
    </recommendedName>
</protein>
<keyword evidence="5 10" id="KW-0418">Kinase</keyword>
<accession>G7GR27</accession>
<dbReference type="Gene3D" id="3.30.200.20">
    <property type="entry name" value="Phosphorylase Kinase, domain 1"/>
    <property type="match status" value="1"/>
</dbReference>
<dbReference type="CDD" id="cd14014">
    <property type="entry name" value="STKc_PknB_like"/>
    <property type="match status" value="1"/>
</dbReference>
<dbReference type="SUPFAM" id="SSF56112">
    <property type="entry name" value="Protein kinase-like (PK-like)"/>
    <property type="match status" value="1"/>
</dbReference>
<dbReference type="SMART" id="SM00220">
    <property type="entry name" value="S_TKc"/>
    <property type="match status" value="1"/>
</dbReference>
<sequence length="561" mass="57719">MALQPGSEFAGYTVLSKLGQGGMGQVYVVEHPHLGRREAMKVISVSGDPEFERRFTAEAKTAAALNHPNIITVHGYGVVDGSPWFTMSYIDGRDLATERLTLPEIGTVATKVADALDYAHRKNVIHRDIKPANIVVTRDPDTKQIDEVVVLDFGIAKLVTDATSMTAANMVVGTMAYLAPEVVSGKPAGPRSDQYALACTTYQLITGTTPFSGDTAPAMMMAHATQPVPRVSSVRPDLAALDSVFDTALAKDPARRFADCRSFAAALTRALQVAQSSAQGGQRPGYAAPAPFPTPGPTARPGSWPSGPANPVPPHSGPQNPGLQNPGLQNSGPHSQGQPGHPTSAPNNPVPSGPVPLGAFGPGQPSGPQQSPYGAYGTPSGPHGSTPQGGPAGPKGDSAKQTKILAGIAVAAVLVIIVALVVIVAKKSGSDDGDTTTAGNTTTSSTTTSDTTTSDTTTSTTETTTTTTTPTTSTGLGLSDQQKDSIFIKTLESSGIAVNGNDAKYISTAKQACTDIRGGKTFLDVALNLSMGNDPTQKGTIVGAGIAVYCPEQENKITAGN</sequence>
<feature type="region of interest" description="Disordered" evidence="7">
    <location>
        <begin position="428"/>
        <end position="477"/>
    </location>
</feature>
<keyword evidence="6" id="KW-0067">ATP-binding</keyword>
<evidence type="ECO:0000256" key="1">
    <source>
        <dbReference type="ARBA" id="ARBA00012513"/>
    </source>
</evidence>
<dbReference type="PANTHER" id="PTHR43289">
    <property type="entry name" value="MITOGEN-ACTIVATED PROTEIN KINASE KINASE KINASE 20-RELATED"/>
    <property type="match status" value="1"/>
</dbReference>